<dbReference type="AlphaFoldDB" id="A0A1C7NRS7"/>
<comment type="caution">
    <text evidence="2">The sequence shown here is derived from an EMBL/GenBank/DDBJ whole genome shotgun (WGS) entry which is preliminary data.</text>
</comment>
<dbReference type="InterPro" id="IPR001214">
    <property type="entry name" value="SET_dom"/>
</dbReference>
<dbReference type="STRING" id="101091.A0A1C7NRS7"/>
<dbReference type="GO" id="GO:0016279">
    <property type="term" value="F:protein-lysine N-methyltransferase activity"/>
    <property type="evidence" value="ECO:0007669"/>
    <property type="project" value="UniProtKB-ARBA"/>
</dbReference>
<gene>
    <name evidence="2" type="primary">set8</name>
    <name evidence="2" type="ORF">A0J61_00121</name>
</gene>
<dbReference type="Pfam" id="PF00856">
    <property type="entry name" value="SET"/>
    <property type="match status" value="1"/>
</dbReference>
<dbReference type="FunCoup" id="A0A1C7NRS7">
    <property type="interactions" value="198"/>
</dbReference>
<dbReference type="CDD" id="cd10527">
    <property type="entry name" value="SET_LSMT"/>
    <property type="match status" value="1"/>
</dbReference>
<dbReference type="InterPro" id="IPR046341">
    <property type="entry name" value="SET_dom_sf"/>
</dbReference>
<dbReference type="InParanoid" id="A0A1C7NRS7"/>
<evidence type="ECO:0000313" key="2">
    <source>
        <dbReference type="EMBL" id="OBZ91835.1"/>
    </source>
</evidence>
<sequence length="422" mass="47970">MDQFLKWVQSKGITHDRAQLKKISDDTGYGLFCSQDTPEPSTMVHIPSSLLITSTLALQVSPAFRDTLKQHFDLSLDVLSLAEQRQVLTLFLVYCQYINQNTIWSDYLSILPPVQFFEDHHVLFQPHLLEGTSLWHAVRAKLARLEQVHASLSIDWLSQVTLPMLLWADAVLWSRVVEIEPDQLALIPFFDFANHSQTPNLRWERSSNGIVLVNTEAVGADQELMLSYGSKPNQELLFIHGFCIPNNSVVSVVSLPCMPFFVNDPPRALWLRQTTPQSTLRLGLTDNEREGIERAGWDWTSMMIMYLAVLDSDEVEMAFTENGLELEGQTVTSLSELEQVVRSFEYFPVIQLRAIVLLIQALEYQLEQASPITNHTSPLSSQVAIYQTEEQQIIHRSLEVLTELQSQLMTDPVVQAFLQANS</sequence>
<evidence type="ECO:0000259" key="1">
    <source>
        <dbReference type="PROSITE" id="PS50280"/>
    </source>
</evidence>
<protein>
    <submittedName>
        <fullName evidence="2">SET domain-containing protein 8</fullName>
    </submittedName>
</protein>
<dbReference type="EMBL" id="LUGH01000002">
    <property type="protein sequence ID" value="OBZ91835.1"/>
    <property type="molecule type" value="Genomic_DNA"/>
</dbReference>
<dbReference type="Gene3D" id="3.90.1410.10">
    <property type="entry name" value="set domain protein methyltransferase, domain 1"/>
    <property type="match status" value="1"/>
</dbReference>
<dbReference type="Proteomes" id="UP000093000">
    <property type="component" value="Unassembled WGS sequence"/>
</dbReference>
<dbReference type="OrthoDB" id="441812at2759"/>
<evidence type="ECO:0000313" key="3">
    <source>
        <dbReference type="Proteomes" id="UP000093000"/>
    </source>
</evidence>
<feature type="domain" description="SET" evidence="1">
    <location>
        <begin position="16"/>
        <end position="229"/>
    </location>
</feature>
<proteinExistence type="predicted"/>
<dbReference type="InterPro" id="IPR050600">
    <property type="entry name" value="SETD3_SETD6_MTase"/>
</dbReference>
<accession>A0A1C7NRS7</accession>
<dbReference type="PANTHER" id="PTHR13271">
    <property type="entry name" value="UNCHARACTERIZED PUTATIVE METHYLTRANSFERASE"/>
    <property type="match status" value="1"/>
</dbReference>
<dbReference type="SUPFAM" id="SSF82199">
    <property type="entry name" value="SET domain"/>
    <property type="match status" value="1"/>
</dbReference>
<dbReference type="PROSITE" id="PS50280">
    <property type="entry name" value="SET"/>
    <property type="match status" value="1"/>
</dbReference>
<keyword evidence="3" id="KW-1185">Reference proteome</keyword>
<reference evidence="2 3" key="1">
    <citation type="submission" date="2016-03" db="EMBL/GenBank/DDBJ databases">
        <title>Choanephora cucurbitarum.</title>
        <authorList>
            <person name="Min B."/>
            <person name="Park H."/>
            <person name="Park J.-H."/>
            <person name="Shin H.-D."/>
            <person name="Choi I.-G."/>
        </authorList>
    </citation>
    <scope>NUCLEOTIDE SEQUENCE [LARGE SCALE GENOMIC DNA]</scope>
    <source>
        <strain evidence="2 3">KUS-F28377</strain>
    </source>
</reference>
<organism evidence="2 3">
    <name type="scientific">Choanephora cucurbitarum</name>
    <dbReference type="NCBI Taxonomy" id="101091"/>
    <lineage>
        <taxon>Eukaryota</taxon>
        <taxon>Fungi</taxon>
        <taxon>Fungi incertae sedis</taxon>
        <taxon>Mucoromycota</taxon>
        <taxon>Mucoromycotina</taxon>
        <taxon>Mucoromycetes</taxon>
        <taxon>Mucorales</taxon>
        <taxon>Mucorineae</taxon>
        <taxon>Choanephoraceae</taxon>
        <taxon>Choanephoroideae</taxon>
        <taxon>Choanephora</taxon>
    </lineage>
</organism>
<name>A0A1C7NRS7_9FUNG</name>